<sequence length="118" mass="11354">MHSAAVVALFCLFAAASAGGLLAGHGLGYAGHGLALGHGVSHVAAVHAAPVIAPVAVHAGYARSHHYSSAINHGAVVGKAVHAVAAPIAVAAAPVAAYGHGLGLAHGYGGFGYGAKLW</sequence>
<evidence type="ECO:0000256" key="1">
    <source>
        <dbReference type="SAM" id="SignalP"/>
    </source>
</evidence>
<comment type="caution">
    <text evidence="2">The sequence shown here is derived from an EMBL/GenBank/DDBJ whole genome shotgun (WGS) entry which is preliminary data.</text>
</comment>
<dbReference type="InParanoid" id="A0A1V9XRU3"/>
<dbReference type="AlphaFoldDB" id="A0A1V9XRU3"/>
<name>A0A1V9XRU3_9ACAR</name>
<dbReference type="EMBL" id="MNPL01005129">
    <property type="protein sequence ID" value="OQR76226.1"/>
    <property type="molecule type" value="Genomic_DNA"/>
</dbReference>
<keyword evidence="3" id="KW-1185">Reference proteome</keyword>
<evidence type="ECO:0000313" key="2">
    <source>
        <dbReference type="EMBL" id="OQR76226.1"/>
    </source>
</evidence>
<evidence type="ECO:0000313" key="3">
    <source>
        <dbReference type="Proteomes" id="UP000192247"/>
    </source>
</evidence>
<feature type="signal peptide" evidence="1">
    <location>
        <begin position="1"/>
        <end position="18"/>
    </location>
</feature>
<reference evidence="2 3" key="1">
    <citation type="journal article" date="2017" name="Gigascience">
        <title>Draft genome of the honey bee ectoparasitic mite, Tropilaelaps mercedesae, is shaped by the parasitic life history.</title>
        <authorList>
            <person name="Dong X."/>
            <person name="Armstrong S.D."/>
            <person name="Xia D."/>
            <person name="Makepeace B.L."/>
            <person name="Darby A.C."/>
            <person name="Kadowaki T."/>
        </authorList>
    </citation>
    <scope>NUCLEOTIDE SEQUENCE [LARGE SCALE GENOMIC DNA]</scope>
    <source>
        <strain evidence="2">Wuxi-XJTLU</strain>
    </source>
</reference>
<feature type="chain" id="PRO_5013071342" evidence="1">
    <location>
        <begin position="19"/>
        <end position="118"/>
    </location>
</feature>
<proteinExistence type="predicted"/>
<protein>
    <submittedName>
        <fullName evidence="2">Uncharacterized protein</fullName>
    </submittedName>
</protein>
<organism evidence="2 3">
    <name type="scientific">Tropilaelaps mercedesae</name>
    <dbReference type="NCBI Taxonomy" id="418985"/>
    <lineage>
        <taxon>Eukaryota</taxon>
        <taxon>Metazoa</taxon>
        <taxon>Ecdysozoa</taxon>
        <taxon>Arthropoda</taxon>
        <taxon>Chelicerata</taxon>
        <taxon>Arachnida</taxon>
        <taxon>Acari</taxon>
        <taxon>Parasitiformes</taxon>
        <taxon>Mesostigmata</taxon>
        <taxon>Gamasina</taxon>
        <taxon>Dermanyssoidea</taxon>
        <taxon>Laelapidae</taxon>
        <taxon>Tropilaelaps</taxon>
    </lineage>
</organism>
<accession>A0A1V9XRU3</accession>
<keyword evidence="1" id="KW-0732">Signal</keyword>
<gene>
    <name evidence="2" type="ORF">BIW11_07915</name>
</gene>
<dbReference type="Proteomes" id="UP000192247">
    <property type="component" value="Unassembled WGS sequence"/>
</dbReference>